<dbReference type="InterPro" id="IPR052894">
    <property type="entry name" value="AsmA-related"/>
</dbReference>
<feature type="transmembrane region" description="Helical" evidence="2">
    <location>
        <begin position="12"/>
        <end position="31"/>
    </location>
</feature>
<keyword evidence="2" id="KW-1133">Transmembrane helix</keyword>
<feature type="region of interest" description="Disordered" evidence="1">
    <location>
        <begin position="334"/>
        <end position="353"/>
    </location>
</feature>
<dbReference type="OrthoDB" id="5965899at2"/>
<dbReference type="RefSeq" id="WP_014401762.1">
    <property type="nucleotide sequence ID" value="NC_017033.1"/>
</dbReference>
<dbReference type="HOGENOM" id="CLU_755926_0_0_6"/>
<evidence type="ECO:0000313" key="3">
    <source>
        <dbReference type="EMBL" id="AFC84756.1"/>
    </source>
</evidence>
<organism evidence="3 4">
    <name type="scientific">Frateuria aurantia (strain ATCC 33424 / DSM 6220 / KCTC 2777 / LMG 1558 / NBRC 3245 / NCIMB 13370)</name>
    <name type="common">Acetobacter aurantius</name>
    <dbReference type="NCBI Taxonomy" id="767434"/>
    <lineage>
        <taxon>Bacteria</taxon>
        <taxon>Pseudomonadati</taxon>
        <taxon>Pseudomonadota</taxon>
        <taxon>Gammaproteobacteria</taxon>
        <taxon>Lysobacterales</taxon>
        <taxon>Rhodanobacteraceae</taxon>
        <taxon>Frateuria</taxon>
    </lineage>
</organism>
<keyword evidence="4" id="KW-1185">Reference proteome</keyword>
<keyword evidence="2" id="KW-0812">Transmembrane</keyword>
<proteinExistence type="predicted"/>
<sequence>MTARGRRIVGWVLGVALGLLGLGLLTVYLLLRPERFTAYLQSRAQAAGLDLELAYPAIPTLLPHPAIQLQGLTLSAPGASQPILVADHGEVELPWLALFQHHAGIAWLELDAPRVDIDALQTWIHDLPAETFAQAHSLPRIDAGISIFHGSLVGHRQQPWLDDLNINAGALHPGRLFHLDMAGTLADARPFNLQLEMLPAVGRHGISLQQMQWRLDYDRRVHTHLQGRLEWLGGRDLSLQLAGQVQRPDKPEARLQLQMLPAATGRPLQFELHYDGSDGQADLLLPPDQMLQWWSLLKTNTVTPSLSLPDWQGHLRADQLDIGDTHLEGLQIDAEPAMSSSAPPPAASTGRQP</sequence>
<reference evidence="3" key="1">
    <citation type="submission" date="2012-02" db="EMBL/GenBank/DDBJ databases">
        <title>The complete genome of Frateuria aurantia DSM 6220.</title>
        <authorList>
            <consortium name="US DOE Joint Genome Institute (JGI-PGF)"/>
            <person name="Lucas S."/>
            <person name="Copeland A."/>
            <person name="Lapidus A."/>
            <person name="Glavina del Rio T."/>
            <person name="Dalin E."/>
            <person name="Tice H."/>
            <person name="Bruce D."/>
            <person name="Goodwin L."/>
            <person name="Pitluck S."/>
            <person name="Peters L."/>
            <person name="Ovchinnikova G."/>
            <person name="Teshima H."/>
            <person name="Kyrpides N."/>
            <person name="Mavromatis K."/>
            <person name="Ivanova N."/>
            <person name="Brettin T."/>
            <person name="Detter J.C."/>
            <person name="Han C."/>
            <person name="Larimer F."/>
            <person name="Land M."/>
            <person name="Hauser L."/>
            <person name="Markowitz V."/>
            <person name="Cheng J.-F."/>
            <person name="Hugenholtz P."/>
            <person name="Woyke T."/>
            <person name="Wu D."/>
            <person name="Brambilla E."/>
            <person name="Klenk H.-P."/>
            <person name="Eisen J.A."/>
        </authorList>
    </citation>
    <scope>NUCLEOTIDE SEQUENCE</scope>
    <source>
        <strain evidence="3">DSM 6220</strain>
    </source>
</reference>
<dbReference type="STRING" id="767434.Fraau_0263"/>
<name>H8L2C2_FRAAD</name>
<dbReference type="GO" id="GO:0090313">
    <property type="term" value="P:regulation of protein targeting to membrane"/>
    <property type="evidence" value="ECO:0007669"/>
    <property type="project" value="TreeGrafter"/>
</dbReference>
<dbReference type="PANTHER" id="PTHR30441">
    <property type="entry name" value="DUF748 DOMAIN-CONTAINING PROTEIN"/>
    <property type="match status" value="1"/>
</dbReference>
<accession>H8L2C2</accession>
<dbReference type="EMBL" id="CP003350">
    <property type="protein sequence ID" value="AFC84756.1"/>
    <property type="molecule type" value="Genomic_DNA"/>
</dbReference>
<keyword evidence="2" id="KW-0472">Membrane</keyword>
<dbReference type="AlphaFoldDB" id="H8L2C2"/>
<evidence type="ECO:0000256" key="2">
    <source>
        <dbReference type="SAM" id="Phobius"/>
    </source>
</evidence>
<dbReference type="GO" id="GO:0005886">
    <property type="term" value="C:plasma membrane"/>
    <property type="evidence" value="ECO:0007669"/>
    <property type="project" value="TreeGrafter"/>
</dbReference>
<dbReference type="Proteomes" id="UP000005234">
    <property type="component" value="Chromosome"/>
</dbReference>
<evidence type="ECO:0000313" key="4">
    <source>
        <dbReference type="Proteomes" id="UP000005234"/>
    </source>
</evidence>
<dbReference type="PANTHER" id="PTHR30441:SF4">
    <property type="entry name" value="PROTEIN ASMA"/>
    <property type="match status" value="1"/>
</dbReference>
<dbReference type="eggNOG" id="COG2982">
    <property type="taxonomic scope" value="Bacteria"/>
</dbReference>
<protein>
    <submittedName>
        <fullName evidence="3">Uncharacterized protein involved in outer membrane biogenesis</fullName>
    </submittedName>
</protein>
<evidence type="ECO:0000256" key="1">
    <source>
        <dbReference type="SAM" id="MobiDB-lite"/>
    </source>
</evidence>
<dbReference type="KEGG" id="fau:Fraau_0263"/>
<gene>
    <name evidence="3" type="ordered locus">Fraau_0263</name>
</gene>